<evidence type="ECO:0000256" key="1">
    <source>
        <dbReference type="SAM" id="MobiDB-lite"/>
    </source>
</evidence>
<organism evidence="2 3">
    <name type="scientific">Coniophora puteana (strain RWD-64-598)</name>
    <name type="common">Brown rot fungus</name>
    <dbReference type="NCBI Taxonomy" id="741705"/>
    <lineage>
        <taxon>Eukaryota</taxon>
        <taxon>Fungi</taxon>
        <taxon>Dikarya</taxon>
        <taxon>Basidiomycota</taxon>
        <taxon>Agaricomycotina</taxon>
        <taxon>Agaricomycetes</taxon>
        <taxon>Agaricomycetidae</taxon>
        <taxon>Boletales</taxon>
        <taxon>Coniophorineae</taxon>
        <taxon>Coniophoraceae</taxon>
        <taxon>Coniophora</taxon>
    </lineage>
</organism>
<gene>
    <name evidence="2" type="ORF">CONPUDRAFT_113319</name>
</gene>
<dbReference type="EMBL" id="JH711592">
    <property type="protein sequence ID" value="EIW74318.1"/>
    <property type="molecule type" value="Genomic_DNA"/>
</dbReference>
<dbReference type="KEGG" id="cput:CONPUDRAFT_113319"/>
<protein>
    <submittedName>
        <fullName evidence="2">Chaps family protein</fullName>
    </submittedName>
</protein>
<dbReference type="OMA" id="IEAYQHC"/>
<dbReference type="Proteomes" id="UP000053558">
    <property type="component" value="Unassembled WGS sequence"/>
</dbReference>
<dbReference type="PANTHER" id="PTHR31975">
    <property type="entry name" value="BUD SITE SELECTION PROTEIN 7-RELATED"/>
    <property type="match status" value="1"/>
</dbReference>
<reference evidence="3" key="1">
    <citation type="journal article" date="2012" name="Science">
        <title>The Paleozoic origin of enzymatic lignin decomposition reconstructed from 31 fungal genomes.</title>
        <authorList>
            <person name="Floudas D."/>
            <person name="Binder M."/>
            <person name="Riley R."/>
            <person name="Barry K."/>
            <person name="Blanchette R.A."/>
            <person name="Henrissat B."/>
            <person name="Martinez A.T."/>
            <person name="Otillar R."/>
            <person name="Spatafora J.W."/>
            <person name="Yadav J.S."/>
            <person name="Aerts A."/>
            <person name="Benoit I."/>
            <person name="Boyd A."/>
            <person name="Carlson A."/>
            <person name="Copeland A."/>
            <person name="Coutinho P.M."/>
            <person name="de Vries R.P."/>
            <person name="Ferreira P."/>
            <person name="Findley K."/>
            <person name="Foster B."/>
            <person name="Gaskell J."/>
            <person name="Glotzer D."/>
            <person name="Gorecki P."/>
            <person name="Heitman J."/>
            <person name="Hesse C."/>
            <person name="Hori C."/>
            <person name="Igarashi K."/>
            <person name="Jurgens J.A."/>
            <person name="Kallen N."/>
            <person name="Kersten P."/>
            <person name="Kohler A."/>
            <person name="Kuees U."/>
            <person name="Kumar T.K.A."/>
            <person name="Kuo A."/>
            <person name="LaButti K."/>
            <person name="Larrondo L.F."/>
            <person name="Lindquist E."/>
            <person name="Ling A."/>
            <person name="Lombard V."/>
            <person name="Lucas S."/>
            <person name="Lundell T."/>
            <person name="Martin R."/>
            <person name="McLaughlin D.J."/>
            <person name="Morgenstern I."/>
            <person name="Morin E."/>
            <person name="Murat C."/>
            <person name="Nagy L.G."/>
            <person name="Nolan M."/>
            <person name="Ohm R.A."/>
            <person name="Patyshakuliyeva A."/>
            <person name="Rokas A."/>
            <person name="Ruiz-Duenas F.J."/>
            <person name="Sabat G."/>
            <person name="Salamov A."/>
            <person name="Samejima M."/>
            <person name="Schmutz J."/>
            <person name="Slot J.C."/>
            <person name="St John F."/>
            <person name="Stenlid J."/>
            <person name="Sun H."/>
            <person name="Sun S."/>
            <person name="Syed K."/>
            <person name="Tsang A."/>
            <person name="Wiebenga A."/>
            <person name="Young D."/>
            <person name="Pisabarro A."/>
            <person name="Eastwood D.C."/>
            <person name="Martin F."/>
            <person name="Cullen D."/>
            <person name="Grigoriev I.V."/>
            <person name="Hibbett D.S."/>
        </authorList>
    </citation>
    <scope>NUCLEOTIDE SEQUENCE [LARGE SCALE GENOMIC DNA]</scope>
    <source>
        <strain evidence="3">RWD-64-598 SS2</strain>
    </source>
</reference>
<dbReference type="GO" id="GO:0034044">
    <property type="term" value="C:exomer complex"/>
    <property type="evidence" value="ECO:0007669"/>
    <property type="project" value="TreeGrafter"/>
</dbReference>
<dbReference type="PANTHER" id="PTHR31975:SF1">
    <property type="entry name" value="BUD SITE SELECTION PROTEIN 7-RELATED"/>
    <property type="match status" value="1"/>
</dbReference>
<dbReference type="FunFam" id="1.25.40.10:FF:000149">
    <property type="entry name" value="Clathrin-coated vesiclec protein (Bud7)"/>
    <property type="match status" value="1"/>
</dbReference>
<dbReference type="AlphaFoldDB" id="R7SDS5"/>
<feature type="compositionally biased region" description="Polar residues" evidence="1">
    <location>
        <begin position="492"/>
        <end position="502"/>
    </location>
</feature>
<dbReference type="Pfam" id="PF09295">
    <property type="entry name" value="ChAPs"/>
    <property type="match status" value="1"/>
</dbReference>
<dbReference type="GO" id="GO:0006893">
    <property type="term" value="P:Golgi to plasma membrane transport"/>
    <property type="evidence" value="ECO:0007669"/>
    <property type="project" value="UniProtKB-ARBA"/>
</dbReference>
<evidence type="ECO:0000313" key="2">
    <source>
        <dbReference type="EMBL" id="EIW74318.1"/>
    </source>
</evidence>
<dbReference type="OrthoDB" id="434695at2759"/>
<evidence type="ECO:0000313" key="3">
    <source>
        <dbReference type="Proteomes" id="UP000053558"/>
    </source>
</evidence>
<dbReference type="InterPro" id="IPR011990">
    <property type="entry name" value="TPR-like_helical_dom_sf"/>
</dbReference>
<name>R7SDS5_CONPW</name>
<dbReference type="Gene3D" id="1.25.40.10">
    <property type="entry name" value="Tetratricopeptide repeat domain"/>
    <property type="match status" value="2"/>
</dbReference>
<dbReference type="InterPro" id="IPR015374">
    <property type="entry name" value="ChAPs"/>
</dbReference>
<dbReference type="GeneID" id="19199001"/>
<accession>R7SDS5</accession>
<proteinExistence type="predicted"/>
<dbReference type="eggNOG" id="ENOG502QSKI">
    <property type="taxonomic scope" value="Eukaryota"/>
</dbReference>
<feature type="region of interest" description="Disordered" evidence="1">
    <location>
        <begin position="432"/>
        <end position="546"/>
    </location>
</feature>
<dbReference type="SUPFAM" id="SSF48452">
    <property type="entry name" value="TPR-like"/>
    <property type="match status" value="1"/>
</dbReference>
<dbReference type="RefSeq" id="XP_007775343.1">
    <property type="nucleotide sequence ID" value="XM_007777153.1"/>
</dbReference>
<sequence length="744" mass="82748">MAESSFKDVPELFEVELGESLTARTESLATFRELGPPDLCHVVKSTGRTGQRDVGSYHFISGVDASSSASLAAYINSLTYEIEDNSAWFSKGAVWKVKNGCFCCFNAFSRVDIRVDVKIPGGVNAYVVDLRGERHEATPEIWQETYVSALLRAILYSDDPTYWLDAYRKLDPITTTEGELRFLQASEALFMKGWQVGSDPEIQVATVVSNHLTAGILKYFGASGRFQQAANLFEKLSLKEPEVASLLARSYIGMNEEVKAVQVMSTAMKLTPNSYTLLHAQSDFLRSKGKHEWALKLAREAVNCAPSEFVTWEKLTELYIDAKDYESALLTLNSCPMFTFNGRDMHRLMTPARVHLPFRRQIGDILPEKQKTEDDEADPALLRLPAPGLRGTWARAYALLTRLVSEIGWDELLKTRSTVFVMEEEYRMAKSQPDVGALMQDASSPPPTNGDAPTQVVHEDGTVEQRSVVPSEGTTLAARGDDVADDDASTKGMHSSHNSRTNVGGGAEEEEEDLQAGGEGASDGATTVNDADGKSLNGVPNGADGLERPVQAAAGEETDAAQAANAEASFSFANKRLCERWLDNLFMVLYEDLRVWTIFRAEVAHFKTQHVAYRKTGLEWEILGDLAVRLHHKEEAKEAYQRCLDSQRYSQKPWAKLLETYAEEGDITRTIQTAIRVAAYQYADYTEMTYPTLISRSFFKLGQIHGHAKIAFTLLSMGLPEQIMKIMSSFLEYGKTFKVEGYDF</sequence>
<keyword evidence="3" id="KW-1185">Reference proteome</keyword>